<evidence type="ECO:0000256" key="3">
    <source>
        <dbReference type="ARBA" id="ARBA00022553"/>
    </source>
</evidence>
<keyword evidence="6 10" id="KW-0418">Kinase</keyword>
<evidence type="ECO:0000256" key="1">
    <source>
        <dbReference type="ARBA" id="ARBA00000085"/>
    </source>
</evidence>
<keyword evidence="5 8" id="KW-0812">Transmembrane</keyword>
<keyword evidence="8" id="KW-0472">Membrane</keyword>
<dbReference type="Pfam" id="PF02518">
    <property type="entry name" value="HATPase_c"/>
    <property type="match status" value="1"/>
</dbReference>
<dbReference type="SUPFAM" id="SSF55874">
    <property type="entry name" value="ATPase domain of HSP90 chaperone/DNA topoisomerase II/histidine kinase"/>
    <property type="match status" value="1"/>
</dbReference>
<dbReference type="Proteomes" id="UP000256779">
    <property type="component" value="Unassembled WGS sequence"/>
</dbReference>
<evidence type="ECO:0000256" key="8">
    <source>
        <dbReference type="SAM" id="Phobius"/>
    </source>
</evidence>
<comment type="caution">
    <text evidence="10">The sequence shown here is derived from an EMBL/GenBank/DDBJ whole genome shotgun (WGS) entry which is preliminary data.</text>
</comment>
<comment type="catalytic activity">
    <reaction evidence="1">
        <text>ATP + protein L-histidine = ADP + protein N-phospho-L-histidine.</text>
        <dbReference type="EC" id="2.7.13.3"/>
    </reaction>
</comment>
<dbReference type="PROSITE" id="PS50109">
    <property type="entry name" value="HIS_KIN"/>
    <property type="match status" value="1"/>
</dbReference>
<proteinExistence type="predicted"/>
<reference evidence="10 11" key="1">
    <citation type="submission" date="2018-07" db="EMBL/GenBank/DDBJ databases">
        <title>Genomic Encyclopedia of Type Strains, Phase IV (KMG-IV): sequencing the most valuable type-strain genomes for metagenomic binning, comparative biology and taxonomic classification.</title>
        <authorList>
            <person name="Goeker M."/>
        </authorList>
    </citation>
    <scope>NUCLEOTIDE SEQUENCE [LARGE SCALE GENOMIC DNA]</scope>
    <source>
        <strain evidence="10 11">DSM 4134</strain>
    </source>
</reference>
<evidence type="ECO:0000313" key="11">
    <source>
        <dbReference type="Proteomes" id="UP000256779"/>
    </source>
</evidence>
<dbReference type="InterPro" id="IPR005467">
    <property type="entry name" value="His_kinase_dom"/>
</dbReference>
<dbReference type="Pfam" id="PF00512">
    <property type="entry name" value="HisKA"/>
    <property type="match status" value="1"/>
</dbReference>
<evidence type="ECO:0000313" key="10">
    <source>
        <dbReference type="EMBL" id="RED91787.1"/>
    </source>
</evidence>
<dbReference type="AlphaFoldDB" id="A0A3D9KVV3"/>
<evidence type="ECO:0000256" key="6">
    <source>
        <dbReference type="ARBA" id="ARBA00022777"/>
    </source>
</evidence>
<keyword evidence="7 8" id="KW-1133">Transmembrane helix</keyword>
<evidence type="ECO:0000256" key="5">
    <source>
        <dbReference type="ARBA" id="ARBA00022692"/>
    </source>
</evidence>
<dbReference type="Gene3D" id="3.30.565.10">
    <property type="entry name" value="Histidine kinase-like ATPase, C-terminal domain"/>
    <property type="match status" value="1"/>
</dbReference>
<dbReference type="SMART" id="SM00387">
    <property type="entry name" value="HATPase_c"/>
    <property type="match status" value="1"/>
</dbReference>
<protein>
    <recommendedName>
        <fullName evidence="2">histidine kinase</fullName>
        <ecNumber evidence="2">2.7.13.3</ecNumber>
    </recommendedName>
</protein>
<dbReference type="GO" id="GO:0005886">
    <property type="term" value="C:plasma membrane"/>
    <property type="evidence" value="ECO:0007669"/>
    <property type="project" value="TreeGrafter"/>
</dbReference>
<evidence type="ECO:0000259" key="9">
    <source>
        <dbReference type="PROSITE" id="PS50109"/>
    </source>
</evidence>
<dbReference type="Gene3D" id="1.10.287.130">
    <property type="match status" value="1"/>
</dbReference>
<keyword evidence="11" id="KW-1185">Reference proteome</keyword>
<dbReference type="OrthoDB" id="1522504at2"/>
<evidence type="ECO:0000256" key="7">
    <source>
        <dbReference type="ARBA" id="ARBA00022989"/>
    </source>
</evidence>
<dbReference type="PANTHER" id="PTHR45436">
    <property type="entry name" value="SENSOR HISTIDINE KINASE YKOH"/>
    <property type="match status" value="1"/>
</dbReference>
<dbReference type="EMBL" id="QREG01000036">
    <property type="protein sequence ID" value="RED91787.1"/>
    <property type="molecule type" value="Genomic_DNA"/>
</dbReference>
<dbReference type="SUPFAM" id="SSF47384">
    <property type="entry name" value="Homodimeric domain of signal transducing histidine kinase"/>
    <property type="match status" value="1"/>
</dbReference>
<dbReference type="PANTHER" id="PTHR45436:SF5">
    <property type="entry name" value="SENSOR HISTIDINE KINASE TRCS"/>
    <property type="match status" value="1"/>
</dbReference>
<feature type="transmembrane region" description="Helical" evidence="8">
    <location>
        <begin position="7"/>
        <end position="27"/>
    </location>
</feature>
<dbReference type="EC" id="2.7.13.3" evidence="2"/>
<name>A0A3D9KVV3_MARFU</name>
<dbReference type="InterPro" id="IPR003661">
    <property type="entry name" value="HisK_dim/P_dom"/>
</dbReference>
<feature type="domain" description="Histidine kinase" evidence="9">
    <location>
        <begin position="216"/>
        <end position="404"/>
    </location>
</feature>
<dbReference type="InterPro" id="IPR036097">
    <property type="entry name" value="HisK_dim/P_sf"/>
</dbReference>
<evidence type="ECO:0000256" key="4">
    <source>
        <dbReference type="ARBA" id="ARBA00022679"/>
    </source>
</evidence>
<sequence>MKLIIKITLLFVLISSVVFLIGGVITYEAMSLEIEKEEKFFLEERMESVLRYLGRRPAKERVVRDKLIIQPMDSLTAETDVVFSDTLVTHAMLQRMESHLKLDVIRKVNGRTYKITIYDLIVEEDDIIEAVRSAMLKTFLLLLIVSLLLSFLASYFVFRPFQSTLSAIRSFSIKSSDTVKLPPSTTSEFKKLNQFADEMMAKARNDYSALKEFSENASHELQTPLSIARGKLELLMESEGLREDQMELISGAQHALTRLSKLGNSLSLLTKIENQEFSDFEQVDMTALASRMIDEFKELIKLKEIELEVDVSPGVNINGNQTLLELLIANLMNNAIRHNYSGGKLKVVLENAFIAISNTSHSQQVNTSELFERFKKGTENPDSSGLGLSIVKKICEQHQFRVDYSISQEQHVLTVCWESV</sequence>
<feature type="transmembrane region" description="Helical" evidence="8">
    <location>
        <begin position="139"/>
        <end position="158"/>
    </location>
</feature>
<dbReference type="InterPro" id="IPR050428">
    <property type="entry name" value="TCS_sensor_his_kinase"/>
</dbReference>
<accession>A0A3D9KVV3</accession>
<evidence type="ECO:0000256" key="2">
    <source>
        <dbReference type="ARBA" id="ARBA00012438"/>
    </source>
</evidence>
<organism evidence="10 11">
    <name type="scientific">Marinoscillum furvescens DSM 4134</name>
    <dbReference type="NCBI Taxonomy" id="1122208"/>
    <lineage>
        <taxon>Bacteria</taxon>
        <taxon>Pseudomonadati</taxon>
        <taxon>Bacteroidota</taxon>
        <taxon>Cytophagia</taxon>
        <taxon>Cytophagales</taxon>
        <taxon>Reichenbachiellaceae</taxon>
        <taxon>Marinoscillum</taxon>
    </lineage>
</organism>
<dbReference type="GO" id="GO:0000155">
    <property type="term" value="F:phosphorelay sensor kinase activity"/>
    <property type="evidence" value="ECO:0007669"/>
    <property type="project" value="InterPro"/>
</dbReference>
<keyword evidence="3" id="KW-0597">Phosphoprotein</keyword>
<dbReference type="CDD" id="cd00082">
    <property type="entry name" value="HisKA"/>
    <property type="match status" value="1"/>
</dbReference>
<keyword evidence="4" id="KW-0808">Transferase</keyword>
<dbReference type="RefSeq" id="WP_115870443.1">
    <property type="nucleotide sequence ID" value="NZ_QREG01000036.1"/>
</dbReference>
<dbReference type="InterPro" id="IPR003594">
    <property type="entry name" value="HATPase_dom"/>
</dbReference>
<gene>
    <name evidence="10" type="ORF">C7460_13623</name>
</gene>
<dbReference type="SMART" id="SM00388">
    <property type="entry name" value="HisKA"/>
    <property type="match status" value="1"/>
</dbReference>
<dbReference type="InterPro" id="IPR036890">
    <property type="entry name" value="HATPase_C_sf"/>
</dbReference>